<evidence type="ECO:0000313" key="5">
    <source>
        <dbReference type="EMBL" id="PZR53391.1"/>
    </source>
</evidence>
<dbReference type="InterPro" id="IPR050706">
    <property type="entry name" value="Cyclic-di-GMP_PDE-like"/>
</dbReference>
<feature type="transmembrane region" description="Helical" evidence="2">
    <location>
        <begin position="126"/>
        <end position="149"/>
    </location>
</feature>
<dbReference type="SUPFAM" id="SSF141868">
    <property type="entry name" value="EAL domain-like"/>
    <property type="match status" value="1"/>
</dbReference>
<dbReference type="CDD" id="cd01948">
    <property type="entry name" value="EAL"/>
    <property type="match status" value="1"/>
</dbReference>
<dbReference type="SMART" id="SM00267">
    <property type="entry name" value="GGDEF"/>
    <property type="match status" value="1"/>
</dbReference>
<feature type="domain" description="EAL" evidence="3">
    <location>
        <begin position="337"/>
        <end position="590"/>
    </location>
</feature>
<dbReference type="Proteomes" id="UP000248783">
    <property type="component" value="Unassembled WGS sequence"/>
</dbReference>
<accession>A0A2W5YFP1</accession>
<dbReference type="AlphaFoldDB" id="A0A2W5YFP1"/>
<keyword evidence="2" id="KW-0472">Membrane</keyword>
<gene>
    <name evidence="5" type="ORF">DNL40_07705</name>
</gene>
<dbReference type="CDD" id="cd01949">
    <property type="entry name" value="GGDEF"/>
    <property type="match status" value="1"/>
</dbReference>
<dbReference type="Gene3D" id="3.30.70.270">
    <property type="match status" value="1"/>
</dbReference>
<evidence type="ECO:0000313" key="6">
    <source>
        <dbReference type="Proteomes" id="UP000248783"/>
    </source>
</evidence>
<feature type="transmembrane region" description="Helical" evidence="2">
    <location>
        <begin position="63"/>
        <end position="79"/>
    </location>
</feature>
<dbReference type="PROSITE" id="PS50887">
    <property type="entry name" value="GGDEF"/>
    <property type="match status" value="1"/>
</dbReference>
<dbReference type="SUPFAM" id="SSF55073">
    <property type="entry name" value="Nucleotide cyclase"/>
    <property type="match status" value="1"/>
</dbReference>
<evidence type="ECO:0000256" key="2">
    <source>
        <dbReference type="SAM" id="Phobius"/>
    </source>
</evidence>
<keyword evidence="2" id="KW-0812">Transmembrane</keyword>
<feature type="transmembrane region" description="Helical" evidence="2">
    <location>
        <begin position="161"/>
        <end position="178"/>
    </location>
</feature>
<evidence type="ECO:0000259" key="3">
    <source>
        <dbReference type="PROSITE" id="PS50883"/>
    </source>
</evidence>
<evidence type="ECO:0008006" key="7">
    <source>
        <dbReference type="Google" id="ProtNLM"/>
    </source>
</evidence>
<feature type="region of interest" description="Disordered" evidence="1">
    <location>
        <begin position="1"/>
        <end position="23"/>
    </location>
</feature>
<name>A0A2W5YFP1_9MICO</name>
<keyword evidence="6" id="KW-1185">Reference proteome</keyword>
<dbReference type="InterPro" id="IPR029787">
    <property type="entry name" value="Nucleotide_cyclase"/>
</dbReference>
<protein>
    <recommendedName>
        <fullName evidence="7">Bifunctional diguanylate cyclase/phosphodiesterase</fullName>
    </recommendedName>
</protein>
<dbReference type="EMBL" id="QKWH01000004">
    <property type="protein sequence ID" value="PZR53391.1"/>
    <property type="molecule type" value="Genomic_DNA"/>
</dbReference>
<dbReference type="SMART" id="SM00052">
    <property type="entry name" value="EAL"/>
    <property type="match status" value="1"/>
</dbReference>
<dbReference type="Pfam" id="PF00563">
    <property type="entry name" value="EAL"/>
    <property type="match status" value="1"/>
</dbReference>
<dbReference type="PANTHER" id="PTHR33121:SF70">
    <property type="entry name" value="SIGNALING PROTEIN YKOW"/>
    <property type="match status" value="1"/>
</dbReference>
<organism evidence="5 6">
    <name type="scientific">Xylanimonas oleitrophica</name>
    <dbReference type="NCBI Taxonomy" id="2607479"/>
    <lineage>
        <taxon>Bacteria</taxon>
        <taxon>Bacillati</taxon>
        <taxon>Actinomycetota</taxon>
        <taxon>Actinomycetes</taxon>
        <taxon>Micrococcales</taxon>
        <taxon>Promicromonosporaceae</taxon>
        <taxon>Xylanimonas</taxon>
    </lineage>
</organism>
<feature type="domain" description="GGDEF" evidence="4">
    <location>
        <begin position="213"/>
        <end position="334"/>
    </location>
</feature>
<dbReference type="Gene3D" id="3.20.20.450">
    <property type="entry name" value="EAL domain"/>
    <property type="match status" value="1"/>
</dbReference>
<evidence type="ECO:0000256" key="1">
    <source>
        <dbReference type="SAM" id="MobiDB-lite"/>
    </source>
</evidence>
<sequence length="590" mass="63496">MMHLTRTPGSLRRARTTSRTPAVASGPMVGRMLALLFGASALIGVVANVVALQETGNHARERLIGNALVLLAAPLFLLIKRMIPWLVGVSMTLGALLLTVSIHLAGHGSEAVSAALMYLPLLVPAFYLYPRPVAWGHTVMIGVLAFAVLRDNPAFGAPEMVRGVGIALLLTTAVSWLVRASDLAERDYITGLTNRRGFERRAEAFLGAYDGSRPAALLVIDIDELKATNDRRGHKHGDDLLLRLGRSWSAALPPGTLLARHGGDEFTVLVDDVTPDQVDSLLDTMRSLSSGLSLTAGVAWCIAGETLTMLMLRADAAIFQAKSRGYGQTVTAPRGSTVHNGADIRRALEDQEFVLHYQPVVDLATGTVDKAEALVRWVRPDGQIVPPDQFIRLAEQTGTMLELGDWILSTAVHSATTWHHDGRPVAVSVNASGAELQDPTYARRVLRHVADAALAPERLIIELVESDFSLASRAVRANLVTLADAGVRLAIDDFGTGHSSLHRLDQLRVDILKIDRSFISPLTDPDQPMPVVTAILAMADALGLDVVAEGIETPEQADWLRRRGCSHGQGYLYGKPAPHPPATAVLHRSA</sequence>
<dbReference type="InterPro" id="IPR043128">
    <property type="entry name" value="Rev_trsase/Diguanyl_cyclase"/>
</dbReference>
<dbReference type="InterPro" id="IPR001633">
    <property type="entry name" value="EAL_dom"/>
</dbReference>
<dbReference type="PROSITE" id="PS50883">
    <property type="entry name" value="EAL"/>
    <property type="match status" value="1"/>
</dbReference>
<keyword evidence="2" id="KW-1133">Transmembrane helix</keyword>
<feature type="transmembrane region" description="Helical" evidence="2">
    <location>
        <begin position="86"/>
        <end position="106"/>
    </location>
</feature>
<dbReference type="InterPro" id="IPR000160">
    <property type="entry name" value="GGDEF_dom"/>
</dbReference>
<dbReference type="NCBIfam" id="TIGR00254">
    <property type="entry name" value="GGDEF"/>
    <property type="match status" value="1"/>
</dbReference>
<proteinExistence type="predicted"/>
<dbReference type="Pfam" id="PF00990">
    <property type="entry name" value="GGDEF"/>
    <property type="match status" value="1"/>
</dbReference>
<evidence type="ECO:0000259" key="4">
    <source>
        <dbReference type="PROSITE" id="PS50887"/>
    </source>
</evidence>
<dbReference type="GO" id="GO:0071111">
    <property type="term" value="F:cyclic-guanylate-specific phosphodiesterase activity"/>
    <property type="evidence" value="ECO:0007669"/>
    <property type="project" value="InterPro"/>
</dbReference>
<comment type="caution">
    <text evidence="5">The sequence shown here is derived from an EMBL/GenBank/DDBJ whole genome shotgun (WGS) entry which is preliminary data.</text>
</comment>
<reference evidence="5 6" key="1">
    <citation type="submission" date="2018-06" db="EMBL/GenBank/DDBJ databases">
        <title>Whole genome sequencing of a novel hydrocarbon degrading bacterial strain, PW21 isolated from oil contaminated produced water sample.</title>
        <authorList>
            <person name="Nagkirti P."/>
            <person name="Shaikh A."/>
            <person name="Gowdaman V."/>
            <person name="Engineer A.E."/>
            <person name="Dagar S."/>
            <person name="Dhakephalkar P.K."/>
        </authorList>
    </citation>
    <scope>NUCLEOTIDE SEQUENCE [LARGE SCALE GENOMIC DNA]</scope>
    <source>
        <strain evidence="5 6">PW21</strain>
    </source>
</reference>
<dbReference type="InterPro" id="IPR035919">
    <property type="entry name" value="EAL_sf"/>
</dbReference>
<dbReference type="PANTHER" id="PTHR33121">
    <property type="entry name" value="CYCLIC DI-GMP PHOSPHODIESTERASE PDEF"/>
    <property type="match status" value="1"/>
</dbReference>